<dbReference type="Proteomes" id="UP001054820">
    <property type="component" value="Chromosome"/>
</dbReference>
<evidence type="ECO:0000313" key="2">
    <source>
        <dbReference type="Proteomes" id="UP001054820"/>
    </source>
</evidence>
<sequence length="75" mass="8511">MAFVTIGEAVSDFGFKLKGFDFLLIGRAVGDIKMNFNTTVYVSRFRADKPYAMSREIGHGRVYAFIVNDHENWTA</sequence>
<organism evidence="1 2">
    <name type="scientific">Thiomicrorhabdus immobilis</name>
    <dbReference type="NCBI Taxonomy" id="2791037"/>
    <lineage>
        <taxon>Bacteria</taxon>
        <taxon>Pseudomonadati</taxon>
        <taxon>Pseudomonadota</taxon>
        <taxon>Gammaproteobacteria</taxon>
        <taxon>Thiotrichales</taxon>
        <taxon>Piscirickettsiaceae</taxon>
        <taxon>Thiomicrorhabdus</taxon>
    </lineage>
</organism>
<proteinExistence type="predicted"/>
<gene>
    <name evidence="1" type="ORF">THMIRHAM_01430</name>
</gene>
<name>A0ABM7MAL2_9GAMM</name>
<accession>A0ABM7MAL2</accession>
<keyword evidence="2" id="KW-1185">Reference proteome</keyword>
<protein>
    <submittedName>
        <fullName evidence="1">Uncharacterized protein</fullName>
    </submittedName>
</protein>
<evidence type="ECO:0000313" key="1">
    <source>
        <dbReference type="EMBL" id="BCN92358.1"/>
    </source>
</evidence>
<reference evidence="1" key="1">
    <citation type="journal article" date="2022" name="Arch. Microbiol.">
        <title>Thiomicrorhabdus immobilis sp. nov., a mesophilic sulfur-oxidizing bacterium isolated from sediment of a brackish lake in northern Japan.</title>
        <authorList>
            <person name="Kojima H."/>
            <person name="Mochizuki J."/>
            <person name="Kanda M."/>
            <person name="Watanabe T."/>
            <person name="Fukui M."/>
        </authorList>
    </citation>
    <scope>NUCLEOTIDE SEQUENCE</scope>
    <source>
        <strain evidence="1">Am19</strain>
    </source>
</reference>
<dbReference type="EMBL" id="AP024202">
    <property type="protein sequence ID" value="BCN92358.1"/>
    <property type="molecule type" value="Genomic_DNA"/>
</dbReference>